<accession>A0AAV4TPX0</accession>
<comment type="caution">
    <text evidence="1">The sequence shown here is derived from an EMBL/GenBank/DDBJ whole genome shotgun (WGS) entry which is preliminary data.</text>
</comment>
<organism evidence="1 2">
    <name type="scientific">Caerostris extrusa</name>
    <name type="common">Bark spider</name>
    <name type="synonym">Caerostris bankana</name>
    <dbReference type="NCBI Taxonomy" id="172846"/>
    <lineage>
        <taxon>Eukaryota</taxon>
        <taxon>Metazoa</taxon>
        <taxon>Ecdysozoa</taxon>
        <taxon>Arthropoda</taxon>
        <taxon>Chelicerata</taxon>
        <taxon>Arachnida</taxon>
        <taxon>Araneae</taxon>
        <taxon>Araneomorphae</taxon>
        <taxon>Entelegynae</taxon>
        <taxon>Araneoidea</taxon>
        <taxon>Araneidae</taxon>
        <taxon>Caerostris</taxon>
    </lineage>
</organism>
<evidence type="ECO:0000313" key="2">
    <source>
        <dbReference type="Proteomes" id="UP001054945"/>
    </source>
</evidence>
<gene>
    <name evidence="1" type="ORF">CEXT_565271</name>
</gene>
<dbReference type="EMBL" id="BPLR01011530">
    <property type="protein sequence ID" value="GIY47161.1"/>
    <property type="molecule type" value="Genomic_DNA"/>
</dbReference>
<reference evidence="1 2" key="1">
    <citation type="submission" date="2021-06" db="EMBL/GenBank/DDBJ databases">
        <title>Caerostris extrusa draft genome.</title>
        <authorList>
            <person name="Kono N."/>
            <person name="Arakawa K."/>
        </authorList>
    </citation>
    <scope>NUCLEOTIDE SEQUENCE [LARGE SCALE GENOMIC DNA]</scope>
</reference>
<name>A0AAV4TPX0_CAEEX</name>
<dbReference type="Proteomes" id="UP001054945">
    <property type="component" value="Unassembled WGS sequence"/>
</dbReference>
<dbReference type="AlphaFoldDB" id="A0AAV4TPX0"/>
<keyword evidence="2" id="KW-1185">Reference proteome</keyword>
<proteinExistence type="predicted"/>
<evidence type="ECO:0008006" key="3">
    <source>
        <dbReference type="Google" id="ProtNLM"/>
    </source>
</evidence>
<evidence type="ECO:0000313" key="1">
    <source>
        <dbReference type="EMBL" id="GIY47161.1"/>
    </source>
</evidence>
<protein>
    <recommendedName>
        <fullName evidence="3">Secreted protein</fullName>
    </recommendedName>
</protein>
<sequence length="86" mass="9645">MRLCGAIVCTFFNKFVRTTYWALTFASSTTDVDLGESFIILRKIELWCRKLVWLGRIGLGFASSTTDVAFARALLFLRRLNCGAGS</sequence>